<dbReference type="GO" id="GO:0032259">
    <property type="term" value="P:methylation"/>
    <property type="evidence" value="ECO:0007669"/>
    <property type="project" value="UniProtKB-KW"/>
</dbReference>
<dbReference type="RefSeq" id="WP_084763424.1">
    <property type="nucleotide sequence ID" value="NZ_JACJTA010000004.1"/>
</dbReference>
<protein>
    <recommendedName>
        <fullName evidence="6">Ribosomal RNA small subunit methyltransferase I</fullName>
        <ecNumber evidence="6">2.1.1.198</ecNumber>
    </recommendedName>
    <alternativeName>
        <fullName evidence="6">16S rRNA 2'-O-ribose C1402 methyltransferase</fullName>
    </alternativeName>
    <alternativeName>
        <fullName evidence="6">rRNA (cytidine-2'-O-)-methyltransferase RsmI</fullName>
    </alternativeName>
</protein>
<evidence type="ECO:0000259" key="8">
    <source>
        <dbReference type="Pfam" id="PF23016"/>
    </source>
</evidence>
<organism evidence="9 10">
    <name type="scientific">Scytonema hofmannii FACHB-248</name>
    <dbReference type="NCBI Taxonomy" id="1842502"/>
    <lineage>
        <taxon>Bacteria</taxon>
        <taxon>Bacillati</taxon>
        <taxon>Cyanobacteriota</taxon>
        <taxon>Cyanophyceae</taxon>
        <taxon>Nostocales</taxon>
        <taxon>Scytonemataceae</taxon>
        <taxon>Scytonema</taxon>
    </lineage>
</organism>
<keyword evidence="5 6" id="KW-0949">S-adenosyl-L-methionine</keyword>
<dbReference type="HAMAP" id="MF_01877">
    <property type="entry name" value="16SrRNA_methyltr_I"/>
    <property type="match status" value="1"/>
</dbReference>
<keyword evidence="2 6" id="KW-0698">rRNA processing</keyword>
<dbReference type="Gene3D" id="3.30.950.10">
    <property type="entry name" value="Methyltransferase, Cobalt-precorrin-4 Transmethylase, Domain 2"/>
    <property type="match status" value="1"/>
</dbReference>
<evidence type="ECO:0000256" key="5">
    <source>
        <dbReference type="ARBA" id="ARBA00022691"/>
    </source>
</evidence>
<dbReference type="Gene3D" id="3.40.1010.10">
    <property type="entry name" value="Cobalt-precorrin-4 Transmethylase, Domain 1"/>
    <property type="match status" value="1"/>
</dbReference>
<evidence type="ECO:0000256" key="4">
    <source>
        <dbReference type="ARBA" id="ARBA00022679"/>
    </source>
</evidence>
<evidence type="ECO:0000256" key="2">
    <source>
        <dbReference type="ARBA" id="ARBA00022552"/>
    </source>
</evidence>
<accession>A0ABR8GJE8</accession>
<evidence type="ECO:0000256" key="1">
    <source>
        <dbReference type="ARBA" id="ARBA00022490"/>
    </source>
</evidence>
<keyword evidence="1 6" id="KW-0963">Cytoplasm</keyword>
<comment type="catalytic activity">
    <reaction evidence="6">
        <text>cytidine(1402) in 16S rRNA + S-adenosyl-L-methionine = 2'-O-methylcytidine(1402) in 16S rRNA + S-adenosyl-L-homocysteine + H(+)</text>
        <dbReference type="Rhea" id="RHEA:42924"/>
        <dbReference type="Rhea" id="RHEA-COMP:10285"/>
        <dbReference type="Rhea" id="RHEA-COMP:10286"/>
        <dbReference type="ChEBI" id="CHEBI:15378"/>
        <dbReference type="ChEBI" id="CHEBI:57856"/>
        <dbReference type="ChEBI" id="CHEBI:59789"/>
        <dbReference type="ChEBI" id="CHEBI:74495"/>
        <dbReference type="ChEBI" id="CHEBI:82748"/>
        <dbReference type="EC" id="2.1.1.198"/>
    </reaction>
</comment>
<proteinExistence type="inferred from homology"/>
<evidence type="ECO:0000313" key="9">
    <source>
        <dbReference type="EMBL" id="MBD2603512.1"/>
    </source>
</evidence>
<dbReference type="InterPro" id="IPR035996">
    <property type="entry name" value="4pyrrol_Methylase_sf"/>
</dbReference>
<dbReference type="InterPro" id="IPR000878">
    <property type="entry name" value="4pyrrol_Mease"/>
</dbReference>
<comment type="function">
    <text evidence="6">Catalyzes the 2'-O-methylation of the ribose of cytidine 1402 (C1402) in 16S rRNA.</text>
</comment>
<feature type="domain" description="Tetrapyrrole methylase" evidence="7">
    <location>
        <begin position="9"/>
        <end position="209"/>
    </location>
</feature>
<dbReference type="PIRSF" id="PIRSF005917">
    <property type="entry name" value="MTase_YraL"/>
    <property type="match status" value="1"/>
</dbReference>
<dbReference type="NCBIfam" id="TIGR00096">
    <property type="entry name" value="16S rRNA (cytidine(1402)-2'-O)-methyltransferase"/>
    <property type="match status" value="1"/>
</dbReference>
<evidence type="ECO:0000313" key="10">
    <source>
        <dbReference type="Proteomes" id="UP000660380"/>
    </source>
</evidence>
<dbReference type="CDD" id="cd11648">
    <property type="entry name" value="RsmI"/>
    <property type="match status" value="1"/>
</dbReference>
<evidence type="ECO:0000256" key="6">
    <source>
        <dbReference type="HAMAP-Rule" id="MF_01877"/>
    </source>
</evidence>
<feature type="domain" description="RsmI HTH" evidence="8">
    <location>
        <begin position="245"/>
        <end position="281"/>
    </location>
</feature>
<dbReference type="GO" id="GO:0008168">
    <property type="term" value="F:methyltransferase activity"/>
    <property type="evidence" value="ECO:0007669"/>
    <property type="project" value="UniProtKB-KW"/>
</dbReference>
<keyword evidence="10" id="KW-1185">Reference proteome</keyword>
<reference evidence="9 10" key="1">
    <citation type="journal article" date="2020" name="ISME J.">
        <title>Comparative genomics reveals insights into cyanobacterial evolution and habitat adaptation.</title>
        <authorList>
            <person name="Chen M.Y."/>
            <person name="Teng W.K."/>
            <person name="Zhao L."/>
            <person name="Hu C.X."/>
            <person name="Zhou Y.K."/>
            <person name="Han B.P."/>
            <person name="Song L.R."/>
            <person name="Shu W.S."/>
        </authorList>
    </citation>
    <scope>NUCLEOTIDE SEQUENCE [LARGE SCALE GENOMIC DNA]</scope>
    <source>
        <strain evidence="9 10">FACHB-248</strain>
    </source>
</reference>
<dbReference type="EMBL" id="JACJTA010000004">
    <property type="protein sequence ID" value="MBD2603512.1"/>
    <property type="molecule type" value="Genomic_DNA"/>
</dbReference>
<dbReference type="PANTHER" id="PTHR46111:SF1">
    <property type="entry name" value="RIBOSOMAL RNA SMALL SUBUNIT METHYLTRANSFERASE I"/>
    <property type="match status" value="1"/>
</dbReference>
<dbReference type="SUPFAM" id="SSF53790">
    <property type="entry name" value="Tetrapyrrole methylase"/>
    <property type="match status" value="1"/>
</dbReference>
<comment type="similarity">
    <text evidence="6">Belongs to the methyltransferase superfamily. RsmI family.</text>
</comment>
<keyword evidence="4 6" id="KW-0808">Transferase</keyword>
<dbReference type="InterPro" id="IPR008189">
    <property type="entry name" value="rRNA_ssu_MeTfrase_I"/>
</dbReference>
<dbReference type="Pfam" id="PF23016">
    <property type="entry name" value="RsmI_C"/>
    <property type="match status" value="1"/>
</dbReference>
<comment type="caution">
    <text evidence="9">The sequence shown here is derived from an EMBL/GenBank/DDBJ whole genome shotgun (WGS) entry which is preliminary data.</text>
</comment>
<dbReference type="EC" id="2.1.1.198" evidence="6"/>
<dbReference type="Pfam" id="PF00590">
    <property type="entry name" value="TP_methylase"/>
    <property type="match status" value="1"/>
</dbReference>
<dbReference type="InterPro" id="IPR053910">
    <property type="entry name" value="RsmI_HTH"/>
</dbReference>
<dbReference type="Proteomes" id="UP000660380">
    <property type="component" value="Unassembled WGS sequence"/>
</dbReference>
<dbReference type="PANTHER" id="PTHR46111">
    <property type="entry name" value="RIBOSOMAL RNA SMALL SUBUNIT METHYLTRANSFERASE I"/>
    <property type="match status" value="1"/>
</dbReference>
<name>A0ABR8GJE8_9CYAN</name>
<gene>
    <name evidence="6 9" type="primary">rsmI</name>
    <name evidence="9" type="ORF">H6G81_02940</name>
</gene>
<comment type="subcellular location">
    <subcellularLocation>
        <location evidence="6">Cytoplasm</location>
    </subcellularLocation>
</comment>
<evidence type="ECO:0000259" key="7">
    <source>
        <dbReference type="Pfam" id="PF00590"/>
    </source>
</evidence>
<dbReference type="InterPro" id="IPR014777">
    <property type="entry name" value="4pyrrole_Mease_sub1"/>
</dbReference>
<keyword evidence="3 6" id="KW-0489">Methyltransferase</keyword>
<sequence length="304" mass="33946">MQTDPKPGTLYIVGTPIGNLEDMTFRAVRILQTVDIIAAEDTRHTGKLLQHFQVKTPQISYHEHNRQSRIPELLEHLKNGKAIALVTDAGIPLISDPGYELVKACIDALLPIVPIPGATAAITALSAAGLPTDRFVFEGFLPTKAQQRQEHLESLQTESRTMIFYESPHRLRETLQKLAEIFGSDRQIVLARELTKLHEEFWRGRIGEAIATYQNREPIGEYTLVLAGIPPDKPQLSEAELKAELIAIMSQGISRSQASRELAKVTSLPRRHLYQLALAIKTFDQEPDIIKEDIIGGDELPIQD</sequence>
<dbReference type="InterPro" id="IPR014776">
    <property type="entry name" value="4pyrrole_Mease_sub2"/>
</dbReference>
<evidence type="ECO:0000256" key="3">
    <source>
        <dbReference type="ARBA" id="ARBA00022603"/>
    </source>
</evidence>